<feature type="chain" id="PRO_5006156006" description="YtkA-like domain-containing protein" evidence="1">
    <location>
        <begin position="26"/>
        <end position="121"/>
    </location>
</feature>
<evidence type="ECO:0000256" key="1">
    <source>
        <dbReference type="SAM" id="SignalP"/>
    </source>
</evidence>
<gene>
    <name evidence="2" type="ORF">SE17_32990</name>
</gene>
<organism evidence="2 3">
    <name type="scientific">Kouleothrix aurantiaca</name>
    <dbReference type="NCBI Taxonomy" id="186479"/>
    <lineage>
        <taxon>Bacteria</taxon>
        <taxon>Bacillati</taxon>
        <taxon>Chloroflexota</taxon>
        <taxon>Chloroflexia</taxon>
        <taxon>Chloroflexales</taxon>
        <taxon>Roseiflexineae</taxon>
        <taxon>Roseiflexaceae</taxon>
        <taxon>Kouleothrix</taxon>
    </lineage>
</organism>
<proteinExistence type="predicted"/>
<name>A0A0P9CUR1_9CHLR</name>
<feature type="non-terminal residue" evidence="2">
    <location>
        <position position="121"/>
    </location>
</feature>
<dbReference type="AlphaFoldDB" id="A0A0P9CUR1"/>
<evidence type="ECO:0000313" key="2">
    <source>
        <dbReference type="EMBL" id="KPV49378.1"/>
    </source>
</evidence>
<sequence>MGKRTWACLAVTLLALLAGAAPAFAGGWAIISLDALPADLRAGQAQQIGFTVLQHGITPTNRDLDGNTLVPVLTITPLDAAAGKAQEFTARPEGATGHFIADVTFPAAGRWAWSIQLPTYM</sequence>
<evidence type="ECO:0000313" key="3">
    <source>
        <dbReference type="Proteomes" id="UP000050509"/>
    </source>
</evidence>
<comment type="caution">
    <text evidence="2">The sequence shown here is derived from an EMBL/GenBank/DDBJ whole genome shotgun (WGS) entry which is preliminary data.</text>
</comment>
<keyword evidence="1" id="KW-0732">Signal</keyword>
<feature type="signal peptide" evidence="1">
    <location>
        <begin position="1"/>
        <end position="25"/>
    </location>
</feature>
<keyword evidence="3" id="KW-1185">Reference proteome</keyword>
<dbReference type="Proteomes" id="UP000050509">
    <property type="component" value="Unassembled WGS sequence"/>
</dbReference>
<reference evidence="2 3" key="1">
    <citation type="submission" date="2015-09" db="EMBL/GenBank/DDBJ databases">
        <title>Draft genome sequence of Kouleothrix aurantiaca JCM 19913.</title>
        <authorList>
            <person name="Hemp J."/>
        </authorList>
    </citation>
    <scope>NUCLEOTIDE SEQUENCE [LARGE SCALE GENOMIC DNA]</scope>
    <source>
        <strain evidence="2 3">COM-B</strain>
    </source>
</reference>
<accession>A0A0P9CUR1</accession>
<dbReference type="EMBL" id="LJCR01002012">
    <property type="protein sequence ID" value="KPV49378.1"/>
    <property type="molecule type" value="Genomic_DNA"/>
</dbReference>
<evidence type="ECO:0008006" key="4">
    <source>
        <dbReference type="Google" id="ProtNLM"/>
    </source>
</evidence>
<protein>
    <recommendedName>
        <fullName evidence="4">YtkA-like domain-containing protein</fullName>
    </recommendedName>
</protein>